<dbReference type="InterPro" id="IPR044742">
    <property type="entry name" value="DEAD/DEAH_RhlB"/>
</dbReference>
<dbReference type="InterPro" id="IPR001650">
    <property type="entry name" value="Helicase_C-like"/>
</dbReference>
<dbReference type="SUPFAM" id="SSF52540">
    <property type="entry name" value="P-loop containing nucleoside triphosphate hydrolases"/>
    <property type="match status" value="1"/>
</dbReference>
<evidence type="ECO:0000256" key="3">
    <source>
        <dbReference type="ARBA" id="ARBA00022806"/>
    </source>
</evidence>
<name>A0A1F4UMT6_UNCKA</name>
<keyword evidence="4" id="KW-0067">ATP-binding</keyword>
<comment type="caution">
    <text evidence="11">The sequence shown here is derived from an EMBL/GenBank/DDBJ whole genome shotgun (WGS) entry which is preliminary data.</text>
</comment>
<evidence type="ECO:0000256" key="4">
    <source>
        <dbReference type="ARBA" id="ARBA00022840"/>
    </source>
</evidence>
<dbReference type="InterPro" id="IPR014014">
    <property type="entry name" value="RNA_helicase_DEAD_Q_motif"/>
</dbReference>
<accession>A0A1F4UMT6</accession>
<protein>
    <recommendedName>
        <fullName evidence="13">RNA helicase</fullName>
    </recommendedName>
</protein>
<dbReference type="EMBL" id="MEUV01000010">
    <property type="protein sequence ID" value="OGC46268.1"/>
    <property type="molecule type" value="Genomic_DNA"/>
</dbReference>
<organism evidence="11 12">
    <name type="scientific">candidate division WWE3 bacterium RBG_19FT_COMBO_34_6</name>
    <dbReference type="NCBI Taxonomy" id="1802612"/>
    <lineage>
        <taxon>Bacteria</taxon>
        <taxon>Katanobacteria</taxon>
    </lineage>
</organism>
<evidence type="ECO:0000259" key="10">
    <source>
        <dbReference type="PROSITE" id="PS51195"/>
    </source>
</evidence>
<dbReference type="PANTHER" id="PTHR47959">
    <property type="entry name" value="ATP-DEPENDENT RNA HELICASE RHLE-RELATED"/>
    <property type="match status" value="1"/>
</dbReference>
<evidence type="ECO:0000313" key="11">
    <source>
        <dbReference type="EMBL" id="OGC46268.1"/>
    </source>
</evidence>
<evidence type="ECO:0000313" key="12">
    <source>
        <dbReference type="Proteomes" id="UP000178615"/>
    </source>
</evidence>
<dbReference type="CDD" id="cd00268">
    <property type="entry name" value="DEADc"/>
    <property type="match status" value="1"/>
</dbReference>
<dbReference type="Proteomes" id="UP000178615">
    <property type="component" value="Unassembled WGS sequence"/>
</dbReference>
<feature type="compositionally biased region" description="Basic residues" evidence="7">
    <location>
        <begin position="1"/>
        <end position="15"/>
    </location>
</feature>
<evidence type="ECO:0000256" key="5">
    <source>
        <dbReference type="ARBA" id="ARBA00038437"/>
    </source>
</evidence>
<keyword evidence="3" id="KW-0347">Helicase</keyword>
<feature type="domain" description="DEAD-box RNA helicase Q" evidence="10">
    <location>
        <begin position="59"/>
        <end position="87"/>
    </location>
</feature>
<dbReference type="SMART" id="SM00487">
    <property type="entry name" value="DEXDc"/>
    <property type="match status" value="1"/>
</dbReference>
<dbReference type="SMART" id="SM00490">
    <property type="entry name" value="HELICc"/>
    <property type="match status" value="1"/>
</dbReference>
<dbReference type="Pfam" id="PF00270">
    <property type="entry name" value="DEAD"/>
    <property type="match status" value="1"/>
</dbReference>
<dbReference type="InterPro" id="IPR050079">
    <property type="entry name" value="DEAD_box_RNA_helicase"/>
</dbReference>
<feature type="region of interest" description="Disordered" evidence="7">
    <location>
        <begin position="1"/>
        <end position="24"/>
    </location>
</feature>
<dbReference type="GO" id="GO:0016787">
    <property type="term" value="F:hydrolase activity"/>
    <property type="evidence" value="ECO:0007669"/>
    <property type="project" value="UniProtKB-KW"/>
</dbReference>
<comment type="similarity">
    <text evidence="5">Belongs to the DEAD box helicase family.</text>
</comment>
<proteinExistence type="inferred from homology"/>
<gene>
    <name evidence="11" type="ORF">A2V49_04680</name>
</gene>
<dbReference type="GO" id="GO:0005524">
    <property type="term" value="F:ATP binding"/>
    <property type="evidence" value="ECO:0007669"/>
    <property type="project" value="UniProtKB-KW"/>
</dbReference>
<keyword evidence="2" id="KW-0378">Hydrolase</keyword>
<evidence type="ECO:0000256" key="7">
    <source>
        <dbReference type="SAM" id="MobiDB-lite"/>
    </source>
</evidence>
<evidence type="ECO:0000256" key="1">
    <source>
        <dbReference type="ARBA" id="ARBA00022741"/>
    </source>
</evidence>
<evidence type="ECO:0000256" key="2">
    <source>
        <dbReference type="ARBA" id="ARBA00022801"/>
    </source>
</evidence>
<dbReference type="CDD" id="cd18787">
    <property type="entry name" value="SF2_C_DEAD"/>
    <property type="match status" value="1"/>
</dbReference>
<evidence type="ECO:0008006" key="13">
    <source>
        <dbReference type="Google" id="ProtNLM"/>
    </source>
</evidence>
<dbReference type="Gene3D" id="3.40.50.300">
    <property type="entry name" value="P-loop containing nucleotide triphosphate hydrolases"/>
    <property type="match status" value="2"/>
</dbReference>
<dbReference type="AlphaFoldDB" id="A0A1F4UMT6"/>
<reference evidence="11 12" key="1">
    <citation type="journal article" date="2016" name="Nat. Commun.">
        <title>Thousands of microbial genomes shed light on interconnected biogeochemical processes in an aquifer system.</title>
        <authorList>
            <person name="Anantharaman K."/>
            <person name="Brown C.T."/>
            <person name="Hug L.A."/>
            <person name="Sharon I."/>
            <person name="Castelle C.J."/>
            <person name="Probst A.J."/>
            <person name="Thomas B.C."/>
            <person name="Singh A."/>
            <person name="Wilkins M.J."/>
            <person name="Karaoz U."/>
            <person name="Brodie E.L."/>
            <person name="Williams K.H."/>
            <person name="Hubbard S.S."/>
            <person name="Banfield J.F."/>
        </authorList>
    </citation>
    <scope>NUCLEOTIDE SEQUENCE [LARGE SCALE GENOMIC DNA]</scope>
</reference>
<dbReference type="GO" id="GO:0003676">
    <property type="term" value="F:nucleic acid binding"/>
    <property type="evidence" value="ECO:0007669"/>
    <property type="project" value="InterPro"/>
</dbReference>
<feature type="domain" description="Helicase C-terminal" evidence="9">
    <location>
        <begin position="269"/>
        <end position="402"/>
    </location>
</feature>
<sequence>MKKHYHNKGFRHNTRSRFPGNNRKPARYAMSEVDLIRIIEYSKQSNTTNVEEESYLSINTFEDFHLNYQLQKNIKSKGFVSPTPIQDKTIPAIMSGHDLIGQANTGTGKTAAFLIPLIEKISKNRTQKALIIAPTRELAEQINSDFRSLAYNLQLGSALLIGGKNINSQIKELQRNPDFVIGTPGRIKDLINRRVLVLSVFNNVVLDETDRMVDIGFIKEIKLFISLLPKFRQSLFFSATISRKVEEILYAFVQNAITVSVKKTDTCKNIKQDYIKINKNQLKVDCLHDLLIKDGFEKVIVFGNTKRGVQKLTDELVKRGFKAASIHGDKNQNQRHAILEKFKKDEVSILIATDVAARGLDINNVSHVVNYELPETYDEYIHRIGRTGRINKSGIALTLVNY</sequence>
<feature type="short sequence motif" description="Q motif" evidence="6">
    <location>
        <begin position="59"/>
        <end position="87"/>
    </location>
</feature>
<dbReference type="InterPro" id="IPR014001">
    <property type="entry name" value="Helicase_ATP-bd"/>
</dbReference>
<evidence type="ECO:0000256" key="6">
    <source>
        <dbReference type="PROSITE-ProRule" id="PRU00552"/>
    </source>
</evidence>
<evidence type="ECO:0000259" key="9">
    <source>
        <dbReference type="PROSITE" id="PS51194"/>
    </source>
</evidence>
<dbReference type="GO" id="GO:0003724">
    <property type="term" value="F:RNA helicase activity"/>
    <property type="evidence" value="ECO:0007669"/>
    <property type="project" value="InterPro"/>
</dbReference>
<dbReference type="Pfam" id="PF00271">
    <property type="entry name" value="Helicase_C"/>
    <property type="match status" value="1"/>
</dbReference>
<dbReference type="GO" id="GO:0005829">
    <property type="term" value="C:cytosol"/>
    <property type="evidence" value="ECO:0007669"/>
    <property type="project" value="TreeGrafter"/>
</dbReference>
<dbReference type="PANTHER" id="PTHR47959:SF13">
    <property type="entry name" value="ATP-DEPENDENT RNA HELICASE RHLE"/>
    <property type="match status" value="1"/>
</dbReference>
<dbReference type="PROSITE" id="PS51195">
    <property type="entry name" value="Q_MOTIF"/>
    <property type="match status" value="1"/>
</dbReference>
<dbReference type="PROSITE" id="PS51192">
    <property type="entry name" value="HELICASE_ATP_BIND_1"/>
    <property type="match status" value="1"/>
</dbReference>
<feature type="domain" description="Helicase ATP-binding" evidence="8">
    <location>
        <begin position="90"/>
        <end position="259"/>
    </location>
</feature>
<evidence type="ECO:0000259" key="8">
    <source>
        <dbReference type="PROSITE" id="PS51192"/>
    </source>
</evidence>
<keyword evidence="1" id="KW-0547">Nucleotide-binding</keyword>
<dbReference type="InterPro" id="IPR011545">
    <property type="entry name" value="DEAD/DEAH_box_helicase_dom"/>
</dbReference>
<dbReference type="PROSITE" id="PS51194">
    <property type="entry name" value="HELICASE_CTER"/>
    <property type="match status" value="1"/>
</dbReference>
<dbReference type="InterPro" id="IPR027417">
    <property type="entry name" value="P-loop_NTPase"/>
</dbReference>